<dbReference type="SUPFAM" id="SSF52172">
    <property type="entry name" value="CheY-like"/>
    <property type="match status" value="1"/>
</dbReference>
<evidence type="ECO:0000256" key="1">
    <source>
        <dbReference type="ARBA" id="ARBA00023015"/>
    </source>
</evidence>
<evidence type="ECO:0000256" key="2">
    <source>
        <dbReference type="ARBA" id="ARBA00023125"/>
    </source>
</evidence>
<dbReference type="PRINTS" id="PR00032">
    <property type="entry name" value="HTHARAC"/>
</dbReference>
<dbReference type="PANTHER" id="PTHR43280">
    <property type="entry name" value="ARAC-FAMILY TRANSCRIPTIONAL REGULATOR"/>
    <property type="match status" value="1"/>
</dbReference>
<evidence type="ECO:0000256" key="4">
    <source>
        <dbReference type="PROSITE-ProRule" id="PRU00169"/>
    </source>
</evidence>
<evidence type="ECO:0000259" key="5">
    <source>
        <dbReference type="PROSITE" id="PS01124"/>
    </source>
</evidence>
<dbReference type="PROSITE" id="PS50110">
    <property type="entry name" value="RESPONSE_REGULATORY"/>
    <property type="match status" value="1"/>
</dbReference>
<keyword evidence="2" id="KW-0238">DNA-binding</keyword>
<feature type="domain" description="Response regulatory" evidence="6">
    <location>
        <begin position="3"/>
        <end position="120"/>
    </location>
</feature>
<dbReference type="CDD" id="cd17536">
    <property type="entry name" value="REC_YesN-like"/>
    <property type="match status" value="1"/>
</dbReference>
<dbReference type="AlphaFoldDB" id="A0A927BRK2"/>
<dbReference type="PROSITE" id="PS01124">
    <property type="entry name" value="HTH_ARAC_FAMILY_2"/>
    <property type="match status" value="1"/>
</dbReference>
<dbReference type="InterPro" id="IPR011006">
    <property type="entry name" value="CheY-like_superfamily"/>
</dbReference>
<dbReference type="GO" id="GO:0000160">
    <property type="term" value="P:phosphorelay signal transduction system"/>
    <property type="evidence" value="ECO:0007669"/>
    <property type="project" value="InterPro"/>
</dbReference>
<keyword evidence="8" id="KW-1185">Reference proteome</keyword>
<dbReference type="SMART" id="SM00342">
    <property type="entry name" value="HTH_ARAC"/>
    <property type="match status" value="1"/>
</dbReference>
<dbReference type="InterPro" id="IPR009057">
    <property type="entry name" value="Homeodomain-like_sf"/>
</dbReference>
<dbReference type="EMBL" id="JACXIZ010000009">
    <property type="protein sequence ID" value="MBD2844249.1"/>
    <property type="molecule type" value="Genomic_DNA"/>
</dbReference>
<organism evidence="7 8">
    <name type="scientific">Paenibacillus sabuli</name>
    <dbReference type="NCBI Taxonomy" id="2772509"/>
    <lineage>
        <taxon>Bacteria</taxon>
        <taxon>Bacillati</taxon>
        <taxon>Bacillota</taxon>
        <taxon>Bacilli</taxon>
        <taxon>Bacillales</taxon>
        <taxon>Paenibacillaceae</taxon>
        <taxon>Paenibacillus</taxon>
    </lineage>
</organism>
<dbReference type="InterPro" id="IPR020449">
    <property type="entry name" value="Tscrpt_reg_AraC-type_HTH"/>
</dbReference>
<dbReference type="Gene3D" id="3.40.50.2300">
    <property type="match status" value="1"/>
</dbReference>
<evidence type="ECO:0000256" key="3">
    <source>
        <dbReference type="ARBA" id="ARBA00023163"/>
    </source>
</evidence>
<evidence type="ECO:0000313" key="7">
    <source>
        <dbReference type="EMBL" id="MBD2844249.1"/>
    </source>
</evidence>
<dbReference type="Gene3D" id="1.10.10.60">
    <property type="entry name" value="Homeodomain-like"/>
    <property type="match status" value="2"/>
</dbReference>
<reference evidence="7" key="1">
    <citation type="submission" date="2020-09" db="EMBL/GenBank/DDBJ databases">
        <title>A novel bacterium of genus Paenibacillus, isolated from South China Sea.</title>
        <authorList>
            <person name="Huang H."/>
            <person name="Mo K."/>
            <person name="Hu Y."/>
        </authorList>
    </citation>
    <scope>NUCLEOTIDE SEQUENCE</scope>
    <source>
        <strain evidence="7">IB182496</strain>
    </source>
</reference>
<dbReference type="SMART" id="SM00448">
    <property type="entry name" value="REC"/>
    <property type="match status" value="1"/>
</dbReference>
<dbReference type="Pfam" id="PF00072">
    <property type="entry name" value="Response_reg"/>
    <property type="match status" value="1"/>
</dbReference>
<dbReference type="SUPFAM" id="SSF46689">
    <property type="entry name" value="Homeodomain-like"/>
    <property type="match status" value="2"/>
</dbReference>
<sequence>MKKVMLVDDDKPVLDYLRAAIPWTSLGLELHATCKNGRIALECARAEMPDIVVTDIGMPQMDGMELIEALKALKPELRVVILSCMDDFGHAQRAVKLKVYDYVLKESMRAAELTELLRRLRCELVQEEEAAAQIAAWKTGSELGMLQRRQQLLRRLVHEPLSDAECEQSLEAAGVDCTDRQLAPVLVCGSAAQPEARQPQSAQADGVTDAPHAAYALERAAAALARLLPEALLLPYSAREMVALLPVAAMPGQAVRTELLGAIAQLRQAVHEAGAPLMPTFVYARPTGVNLVLGRAMQRLLLARELRFYVSPGGTVEEAEAEMYTQEDLFVHYPEASRQIRTAFMEEDEPELLRLLEGWFERIGRGRYPPQLVKEWTLKMLYDNQVRLLALEQYPASYSIEALHQTVAQLDTLGELREWTAQFFRDRLPIVQRIHSQSRRSEILRAKQHVERHLDKKMTLEEVAALLHINASYFSRLFKKETGYNFIHYVTLTKMERGKELLEQTPLSVDEVAERLGYDNKSYFTKLFKKHTGRTPGEYRG</sequence>
<dbReference type="PANTHER" id="PTHR43280:SF10">
    <property type="entry name" value="REGULATORY PROTEIN POCR"/>
    <property type="match status" value="1"/>
</dbReference>
<dbReference type="Proteomes" id="UP000621560">
    <property type="component" value="Unassembled WGS sequence"/>
</dbReference>
<gene>
    <name evidence="7" type="ORF">IDH44_03530</name>
</gene>
<evidence type="ECO:0000313" key="8">
    <source>
        <dbReference type="Proteomes" id="UP000621560"/>
    </source>
</evidence>
<accession>A0A927BRK2</accession>
<keyword evidence="4" id="KW-0597">Phosphoprotein</keyword>
<dbReference type="InterPro" id="IPR018062">
    <property type="entry name" value="HTH_AraC-typ_CS"/>
</dbReference>
<dbReference type="RefSeq" id="WP_190914753.1">
    <property type="nucleotide sequence ID" value="NZ_JACXIZ010000009.1"/>
</dbReference>
<evidence type="ECO:0000259" key="6">
    <source>
        <dbReference type="PROSITE" id="PS50110"/>
    </source>
</evidence>
<comment type="caution">
    <text evidence="7">The sequence shown here is derived from an EMBL/GenBank/DDBJ whole genome shotgun (WGS) entry which is preliminary data.</text>
</comment>
<feature type="modified residue" description="4-aspartylphosphate" evidence="4">
    <location>
        <position position="55"/>
    </location>
</feature>
<keyword evidence="3" id="KW-0804">Transcription</keyword>
<dbReference type="PROSITE" id="PS00041">
    <property type="entry name" value="HTH_ARAC_FAMILY_1"/>
    <property type="match status" value="1"/>
</dbReference>
<dbReference type="InterPro" id="IPR001789">
    <property type="entry name" value="Sig_transdc_resp-reg_receiver"/>
</dbReference>
<dbReference type="Pfam" id="PF12833">
    <property type="entry name" value="HTH_18"/>
    <property type="match status" value="1"/>
</dbReference>
<keyword evidence="1" id="KW-0805">Transcription regulation</keyword>
<dbReference type="GO" id="GO:0043565">
    <property type="term" value="F:sequence-specific DNA binding"/>
    <property type="evidence" value="ECO:0007669"/>
    <property type="project" value="InterPro"/>
</dbReference>
<dbReference type="InterPro" id="IPR018060">
    <property type="entry name" value="HTH_AraC"/>
</dbReference>
<protein>
    <submittedName>
        <fullName evidence="7">AraC family transcriptional regulator</fullName>
    </submittedName>
</protein>
<proteinExistence type="predicted"/>
<dbReference type="GO" id="GO:0003700">
    <property type="term" value="F:DNA-binding transcription factor activity"/>
    <property type="evidence" value="ECO:0007669"/>
    <property type="project" value="InterPro"/>
</dbReference>
<name>A0A927BRK2_9BACL</name>
<feature type="domain" description="HTH araC/xylS-type" evidence="5">
    <location>
        <begin position="444"/>
        <end position="541"/>
    </location>
</feature>